<dbReference type="Proteomes" id="UP000287243">
    <property type="component" value="Chromosome"/>
</dbReference>
<dbReference type="Pfam" id="PF17768">
    <property type="entry name" value="RecJ_OB"/>
    <property type="match status" value="1"/>
</dbReference>
<accession>A0A410P5B3</accession>
<dbReference type="EMBL" id="CP019384">
    <property type="protein sequence ID" value="QAT17313.1"/>
    <property type="molecule type" value="Genomic_DNA"/>
</dbReference>
<dbReference type="Pfam" id="PF01368">
    <property type="entry name" value="DHH"/>
    <property type="match status" value="1"/>
</dbReference>
<dbReference type="InterPro" id="IPR001667">
    <property type="entry name" value="DDH_dom"/>
</dbReference>
<dbReference type="Pfam" id="PF02272">
    <property type="entry name" value="DHHA1"/>
    <property type="match status" value="1"/>
</dbReference>
<dbReference type="AlphaFoldDB" id="A0A410P5B3"/>
<evidence type="ECO:0000256" key="1">
    <source>
        <dbReference type="ARBA" id="ARBA00005915"/>
    </source>
</evidence>
<protein>
    <recommendedName>
        <fullName evidence="2">Single-stranded-DNA-specific exonuclease RecJ</fullName>
    </recommendedName>
</protein>
<keyword evidence="5 9" id="KW-0269">Exonuclease</keyword>
<evidence type="ECO:0000256" key="4">
    <source>
        <dbReference type="ARBA" id="ARBA00022801"/>
    </source>
</evidence>
<comment type="similarity">
    <text evidence="1">Belongs to the RecJ family.</text>
</comment>
<feature type="domain" description="DDH" evidence="6">
    <location>
        <begin position="79"/>
        <end position="224"/>
    </location>
</feature>
<dbReference type="KEGG" id="vai:BU251_05995"/>
<dbReference type="GO" id="GO:0008409">
    <property type="term" value="F:5'-3' exonuclease activity"/>
    <property type="evidence" value="ECO:0007669"/>
    <property type="project" value="InterPro"/>
</dbReference>
<feature type="domain" description="DHHA1" evidence="7">
    <location>
        <begin position="347"/>
        <end position="438"/>
    </location>
</feature>
<evidence type="ECO:0000256" key="2">
    <source>
        <dbReference type="ARBA" id="ARBA00019841"/>
    </source>
</evidence>
<dbReference type="InterPro" id="IPR051673">
    <property type="entry name" value="SSDNA_exonuclease_RecJ"/>
</dbReference>
<keyword evidence="4" id="KW-0378">Hydrolase</keyword>
<evidence type="ECO:0000313" key="9">
    <source>
        <dbReference type="EMBL" id="QAT17313.1"/>
    </source>
</evidence>
<feature type="domain" description="RecJ OB" evidence="8">
    <location>
        <begin position="453"/>
        <end position="558"/>
    </location>
</feature>
<organism evidence="9 10">
    <name type="scientific">Velamenicoccus archaeovorus</name>
    <dbReference type="NCBI Taxonomy" id="1930593"/>
    <lineage>
        <taxon>Bacteria</taxon>
        <taxon>Pseudomonadati</taxon>
        <taxon>Candidatus Omnitrophota</taxon>
        <taxon>Candidatus Velamenicoccus</taxon>
    </lineage>
</organism>
<evidence type="ECO:0000259" key="8">
    <source>
        <dbReference type="Pfam" id="PF17768"/>
    </source>
</evidence>
<name>A0A410P5B3_VELA1</name>
<dbReference type="PANTHER" id="PTHR30255:SF2">
    <property type="entry name" value="SINGLE-STRANDED-DNA-SPECIFIC EXONUCLEASE RECJ"/>
    <property type="match status" value="1"/>
</dbReference>
<dbReference type="InterPro" id="IPR003156">
    <property type="entry name" value="DHHA1_dom"/>
</dbReference>
<dbReference type="InterPro" id="IPR041122">
    <property type="entry name" value="RecJ_OB"/>
</dbReference>
<dbReference type="NCBIfam" id="TIGR00644">
    <property type="entry name" value="recJ"/>
    <property type="match status" value="1"/>
</dbReference>
<evidence type="ECO:0000256" key="5">
    <source>
        <dbReference type="ARBA" id="ARBA00022839"/>
    </source>
</evidence>
<evidence type="ECO:0000256" key="3">
    <source>
        <dbReference type="ARBA" id="ARBA00022722"/>
    </source>
</evidence>
<keyword evidence="3" id="KW-0540">Nuclease</keyword>
<reference evidence="9 10" key="1">
    <citation type="submission" date="2017-01" db="EMBL/GenBank/DDBJ databases">
        <title>First insights into the biology of 'candidatus Vampirococcus archaeovorus'.</title>
        <authorList>
            <person name="Kizina J."/>
            <person name="Jordan S."/>
            <person name="Stueber K."/>
            <person name="Reinhardt R."/>
            <person name="Harder J."/>
        </authorList>
    </citation>
    <scope>NUCLEOTIDE SEQUENCE [LARGE SCALE GENOMIC DNA]</scope>
    <source>
        <strain evidence="9 10">LiM</strain>
    </source>
</reference>
<dbReference type="OrthoDB" id="9809852at2"/>
<dbReference type="GO" id="GO:0006310">
    <property type="term" value="P:DNA recombination"/>
    <property type="evidence" value="ECO:0007669"/>
    <property type="project" value="InterPro"/>
</dbReference>
<sequence length="563" mass="61682">MQKTWKIKEPDIALKNSLSRDLSTSGLFAQILINRGLTDKAKAEAFLRSSLADLHDPFLMKGMKEAAGRLRRAVEKKEKVFIATDFDVDGVTSCTILESELRRLGVSVGHYLPHRVRDGYGLNPEAVEEAGAFGASVFVSLDCGITAFAETDALNKKGIDVIIVDHHEPPAEGLPAALAIVNPKQAGCPYPFRDLASVGLAFKLVQALSAGGERQYLDLAALGTVADVVPLQGENRILVKHGLDALNNTKRHGLTSLMEAAGLDAQAKKLSTHSISFVLAPRLNASGRMDSAHASLDLLLTQDSREAQRLAGTLNDHNRMRQKTEEKVFQQAMDLIERDVDFDKDFIIVLCHEDWHPGVLGIVASKIVDRFYRPAVIISLQDDIGRGSARSVHNFHIYEALVQCASCLKEYGGHKYAAGLSLARQDIGKFKGLLNDIARKSLGRGRLAPVLEIDAQIPLSLVTKDLMRQIDFLSPYGEGNHRPIFASFNLLVKSKPILVGKNSIKFWVSDGEVTYEAIGFGMGDFLGLVSASNRVDAAYSLGWDEWNPHTPLQMELKDLRPSS</sequence>
<proteinExistence type="inferred from homology"/>
<gene>
    <name evidence="9" type="ORF">BU251_05995</name>
</gene>
<dbReference type="InterPro" id="IPR004610">
    <property type="entry name" value="RecJ"/>
</dbReference>
<dbReference type="RefSeq" id="WP_128700130.1">
    <property type="nucleotide sequence ID" value="NZ_CP019384.1"/>
</dbReference>
<keyword evidence="10" id="KW-1185">Reference proteome</keyword>
<dbReference type="SUPFAM" id="SSF64182">
    <property type="entry name" value="DHH phosphoesterases"/>
    <property type="match status" value="1"/>
</dbReference>
<dbReference type="InterPro" id="IPR038763">
    <property type="entry name" value="DHH_sf"/>
</dbReference>
<evidence type="ECO:0000259" key="7">
    <source>
        <dbReference type="Pfam" id="PF02272"/>
    </source>
</evidence>
<evidence type="ECO:0000313" key="10">
    <source>
        <dbReference type="Proteomes" id="UP000287243"/>
    </source>
</evidence>
<dbReference type="PANTHER" id="PTHR30255">
    <property type="entry name" value="SINGLE-STRANDED-DNA-SPECIFIC EXONUCLEASE RECJ"/>
    <property type="match status" value="1"/>
</dbReference>
<dbReference type="GO" id="GO:0003676">
    <property type="term" value="F:nucleic acid binding"/>
    <property type="evidence" value="ECO:0007669"/>
    <property type="project" value="InterPro"/>
</dbReference>
<dbReference type="GO" id="GO:0006281">
    <property type="term" value="P:DNA repair"/>
    <property type="evidence" value="ECO:0007669"/>
    <property type="project" value="InterPro"/>
</dbReference>
<dbReference type="Gene3D" id="3.90.1640.30">
    <property type="match status" value="1"/>
</dbReference>
<evidence type="ECO:0000259" key="6">
    <source>
        <dbReference type="Pfam" id="PF01368"/>
    </source>
</evidence>
<dbReference type="Gene3D" id="3.10.310.30">
    <property type="match status" value="1"/>
</dbReference>